<keyword evidence="2" id="KW-1185">Reference proteome</keyword>
<reference evidence="2" key="1">
    <citation type="journal article" date="2018" name="Nat. Microbiol.">
        <title>Leveraging single-cell genomics to expand the fungal tree of life.</title>
        <authorList>
            <person name="Ahrendt S.R."/>
            <person name="Quandt C.A."/>
            <person name="Ciobanu D."/>
            <person name="Clum A."/>
            <person name="Salamov A."/>
            <person name="Andreopoulos B."/>
            <person name="Cheng J.F."/>
            <person name="Woyke T."/>
            <person name="Pelin A."/>
            <person name="Henrissat B."/>
            <person name="Reynolds N.K."/>
            <person name="Benny G.L."/>
            <person name="Smith M.E."/>
            <person name="James T.Y."/>
            <person name="Grigoriev I.V."/>
        </authorList>
    </citation>
    <scope>NUCLEOTIDE SEQUENCE [LARGE SCALE GENOMIC DNA]</scope>
</reference>
<sequence length="316" mass="35764">MACGNDTRSSHSAVSGPAARANFKGSSALDQYLGGGVTAAGLWDFWDQGFCGGSKRRLLQRSPGLFSLLDRSAHQLDTRNPSCSPSSERNRDHDRSYSALDMTVPNSAGAFTSFSSLLLALHRLQALPLESTYLRRRPPHRRNYHWPSQRWQIHSRKPSRPARFIPATPLTSSPSGMEERPRQLHSLQHTRAWQHGGHAMENFSIITEHLHRHGGIVIFVRRDNTFDLRLRDHLFAIRLSIVDSFATSVVFVRANVQWNMFLPDEINVENIQDELDYLEVHMAELAAGQLGCSFAYTHSKLDTVVALKKYLVMYRC</sequence>
<evidence type="ECO:0000313" key="2">
    <source>
        <dbReference type="Proteomes" id="UP000269721"/>
    </source>
</evidence>
<protein>
    <submittedName>
        <fullName evidence="1">Uncharacterized protein</fullName>
    </submittedName>
</protein>
<dbReference type="AlphaFoldDB" id="A0A4P9W507"/>
<evidence type="ECO:0000313" key="1">
    <source>
        <dbReference type="EMBL" id="RKO86383.1"/>
    </source>
</evidence>
<name>A0A4P9W507_9FUNG</name>
<proteinExistence type="predicted"/>
<organism evidence="1 2">
    <name type="scientific">Blyttiomyces helicus</name>
    <dbReference type="NCBI Taxonomy" id="388810"/>
    <lineage>
        <taxon>Eukaryota</taxon>
        <taxon>Fungi</taxon>
        <taxon>Fungi incertae sedis</taxon>
        <taxon>Chytridiomycota</taxon>
        <taxon>Chytridiomycota incertae sedis</taxon>
        <taxon>Chytridiomycetes</taxon>
        <taxon>Chytridiomycetes incertae sedis</taxon>
        <taxon>Blyttiomyces</taxon>
    </lineage>
</organism>
<dbReference type="Proteomes" id="UP000269721">
    <property type="component" value="Unassembled WGS sequence"/>
</dbReference>
<gene>
    <name evidence="1" type="ORF">BDK51DRAFT_51346</name>
</gene>
<accession>A0A4P9W507</accession>
<dbReference type="EMBL" id="KZ998246">
    <property type="protein sequence ID" value="RKO86383.1"/>
    <property type="molecule type" value="Genomic_DNA"/>
</dbReference>